<dbReference type="Pfam" id="PF07715">
    <property type="entry name" value="Plug"/>
    <property type="match status" value="1"/>
</dbReference>
<comment type="similarity">
    <text evidence="2 14 15">Belongs to the TonB-dependent receptor family.</text>
</comment>
<feature type="signal peptide" evidence="16">
    <location>
        <begin position="1"/>
        <end position="43"/>
    </location>
</feature>
<keyword evidence="6 14" id="KW-0812">Transmembrane</keyword>
<dbReference type="Gene3D" id="2.170.130.10">
    <property type="entry name" value="TonB-dependent receptor, plug domain"/>
    <property type="match status" value="1"/>
</dbReference>
<keyword evidence="13 14" id="KW-0998">Cell outer membrane</keyword>
<evidence type="ECO:0000256" key="12">
    <source>
        <dbReference type="ARBA" id="ARBA00023170"/>
    </source>
</evidence>
<dbReference type="Proteomes" id="UP000077098">
    <property type="component" value="Unassembled WGS sequence"/>
</dbReference>
<evidence type="ECO:0000313" key="20">
    <source>
        <dbReference type="Proteomes" id="UP000077098"/>
    </source>
</evidence>
<reference evidence="19 20" key="1">
    <citation type="submission" date="2016-05" db="EMBL/GenBank/DDBJ databases">
        <authorList>
            <person name="Lavstsen T."/>
            <person name="Jespersen J.S."/>
        </authorList>
    </citation>
    <scope>NUCLEOTIDE SEQUENCE [LARGE SCALE GENOMIC DNA]</scope>
    <source>
        <strain evidence="19 20">KCJ1736</strain>
    </source>
</reference>
<dbReference type="SUPFAM" id="SSF56935">
    <property type="entry name" value="Porins"/>
    <property type="match status" value="1"/>
</dbReference>
<accession>A0A176XIN1</accession>
<evidence type="ECO:0000256" key="8">
    <source>
        <dbReference type="ARBA" id="ARBA00023004"/>
    </source>
</evidence>
<dbReference type="EMBL" id="LXPS01000002">
    <property type="protein sequence ID" value="OAE49453.1"/>
    <property type="molecule type" value="Genomic_DNA"/>
</dbReference>
<evidence type="ECO:0000256" key="4">
    <source>
        <dbReference type="ARBA" id="ARBA00022452"/>
    </source>
</evidence>
<organism evidence="19 20">
    <name type="scientific">Agrobacterium tumefaciens</name>
    <dbReference type="NCBI Taxonomy" id="358"/>
    <lineage>
        <taxon>Bacteria</taxon>
        <taxon>Pseudomonadati</taxon>
        <taxon>Pseudomonadota</taxon>
        <taxon>Alphaproteobacteria</taxon>
        <taxon>Hyphomicrobiales</taxon>
        <taxon>Rhizobiaceae</taxon>
        <taxon>Rhizobium/Agrobacterium group</taxon>
        <taxon>Agrobacterium</taxon>
        <taxon>Agrobacterium tumefaciens complex</taxon>
    </lineage>
</organism>
<evidence type="ECO:0000256" key="5">
    <source>
        <dbReference type="ARBA" id="ARBA00022496"/>
    </source>
</evidence>
<dbReference type="AlphaFoldDB" id="A0A176XIN1"/>
<sequence>MPLGQQRMMKGLGVQKKPKHISILMGGCAAIACAAFVNQAALAQEAASTVLQTITVDGSSVQDPKAPLKGYVAKSSASATKTGRSLIETPQSVSVITRDQMDAQNVRNLSEALNYVPGVVAQPFGADPRFDAPRIRGFQGNQLQFLNSLRLMRTAGAPSYEVYGLERVEVIRGPASVLYGQGNPGGLINLISKRPTFERFGEVGAQVGSYDQYQSMFDLGGPVGESDTFAYRLTGVARNAHLQTDGLENDRYFIAPALTWQPDEDTKLTVLASYQHDNPSSPSGLPAALTYFRPGNMLDRSFSVGDPSFDTSNRKFATIGYEFEHRFDDTFTFRQNVRYSNFDWSYRALGTSSTGGGMIGSLIRRNATFQDELLNTFNIDNSLQADFATGPIDHTLLVGLDYRYFDNNVKTEFWAATPLNPVNPTYGGPISLTARTLYADVKTDISQIGLYAQDEMAIENWRITAGLRQDWASTSGTTFNGTTYRSLDKDDHKLTGRVGVSYLFDGGIAPYVSYATSFEPVPQPAVGDAPKPTTGEQWEAGIKYQPDGFDGFFSAAIYDLKQKNVTTTVGGVTQQMDEAHVRGLELEGVASLTDGLDLRAAYTYMDSEVSGRVNDGRELDSTPRHAASLWLDYTFAEDTALEGFGIGGGVRYVGKRYGDAANAFEMKGIALVDLGVHYEKNGYRAALLVQNLTDKEYISNCSTFGCYYGDGRTIMGKLTYRW</sequence>
<dbReference type="InterPro" id="IPR010105">
    <property type="entry name" value="TonB_sidphr_rcpt"/>
</dbReference>
<keyword evidence="8" id="KW-0408">Iron</keyword>
<evidence type="ECO:0000256" key="16">
    <source>
        <dbReference type="SAM" id="SignalP"/>
    </source>
</evidence>
<evidence type="ECO:0000256" key="14">
    <source>
        <dbReference type="PROSITE-ProRule" id="PRU01360"/>
    </source>
</evidence>
<protein>
    <submittedName>
        <fullName evidence="19">Ligand-gated channel</fullName>
    </submittedName>
</protein>
<evidence type="ECO:0000259" key="17">
    <source>
        <dbReference type="Pfam" id="PF00593"/>
    </source>
</evidence>
<evidence type="ECO:0000256" key="6">
    <source>
        <dbReference type="ARBA" id="ARBA00022692"/>
    </source>
</evidence>
<feature type="domain" description="TonB-dependent receptor plug" evidence="18">
    <location>
        <begin position="86"/>
        <end position="186"/>
    </location>
</feature>
<evidence type="ECO:0000313" key="19">
    <source>
        <dbReference type="EMBL" id="OAE49453.1"/>
    </source>
</evidence>
<dbReference type="PANTHER" id="PTHR32552">
    <property type="entry name" value="FERRICHROME IRON RECEPTOR-RELATED"/>
    <property type="match status" value="1"/>
</dbReference>
<feature type="chain" id="PRO_5008053481" evidence="16">
    <location>
        <begin position="44"/>
        <end position="722"/>
    </location>
</feature>
<keyword evidence="9" id="KW-0406">Ion transport</keyword>
<dbReference type="GO" id="GO:0015891">
    <property type="term" value="P:siderophore transport"/>
    <property type="evidence" value="ECO:0007669"/>
    <property type="project" value="InterPro"/>
</dbReference>
<evidence type="ECO:0000256" key="10">
    <source>
        <dbReference type="ARBA" id="ARBA00023077"/>
    </source>
</evidence>
<dbReference type="PROSITE" id="PS51257">
    <property type="entry name" value="PROKAR_LIPOPROTEIN"/>
    <property type="match status" value="1"/>
</dbReference>
<keyword evidence="10 15" id="KW-0798">TonB box</keyword>
<gene>
    <name evidence="19" type="ORF">A7J57_18845</name>
</gene>
<evidence type="ECO:0000256" key="3">
    <source>
        <dbReference type="ARBA" id="ARBA00022448"/>
    </source>
</evidence>
<dbReference type="PROSITE" id="PS52016">
    <property type="entry name" value="TONB_DEPENDENT_REC_3"/>
    <property type="match status" value="1"/>
</dbReference>
<comment type="caution">
    <text evidence="19">The sequence shown here is derived from an EMBL/GenBank/DDBJ whole genome shotgun (WGS) entry which is preliminary data.</text>
</comment>
<dbReference type="GO" id="GO:0015344">
    <property type="term" value="F:siderophore uptake transmembrane transporter activity"/>
    <property type="evidence" value="ECO:0007669"/>
    <property type="project" value="TreeGrafter"/>
</dbReference>
<dbReference type="PANTHER" id="PTHR32552:SF68">
    <property type="entry name" value="FERRICHROME OUTER MEMBRANE TRANSPORTER_PHAGE RECEPTOR"/>
    <property type="match status" value="1"/>
</dbReference>
<keyword evidence="12" id="KW-0675">Receptor</keyword>
<dbReference type="FunFam" id="2.40.170.20:FF:000005">
    <property type="entry name" value="TonB-dependent siderophore receptor"/>
    <property type="match status" value="1"/>
</dbReference>
<proteinExistence type="inferred from homology"/>
<evidence type="ECO:0000256" key="1">
    <source>
        <dbReference type="ARBA" id="ARBA00004571"/>
    </source>
</evidence>
<dbReference type="Pfam" id="PF00593">
    <property type="entry name" value="TonB_dep_Rec_b-barrel"/>
    <property type="match status" value="1"/>
</dbReference>
<comment type="subcellular location">
    <subcellularLocation>
        <location evidence="1 14">Cell outer membrane</location>
        <topology evidence="1 14">Multi-pass membrane protein</topology>
    </subcellularLocation>
</comment>
<evidence type="ECO:0000256" key="2">
    <source>
        <dbReference type="ARBA" id="ARBA00009810"/>
    </source>
</evidence>
<keyword evidence="7 16" id="KW-0732">Signal</keyword>
<dbReference type="InterPro" id="IPR036942">
    <property type="entry name" value="Beta-barrel_TonB_sf"/>
</dbReference>
<keyword evidence="11 14" id="KW-0472">Membrane</keyword>
<evidence type="ECO:0000256" key="7">
    <source>
        <dbReference type="ARBA" id="ARBA00022729"/>
    </source>
</evidence>
<evidence type="ECO:0000256" key="13">
    <source>
        <dbReference type="ARBA" id="ARBA00023237"/>
    </source>
</evidence>
<feature type="domain" description="TonB-dependent receptor-like beta-barrel" evidence="17">
    <location>
        <begin position="259"/>
        <end position="692"/>
    </location>
</feature>
<dbReference type="InterPro" id="IPR000531">
    <property type="entry name" value="Beta-barrel_TonB"/>
</dbReference>
<evidence type="ECO:0000259" key="18">
    <source>
        <dbReference type="Pfam" id="PF07715"/>
    </source>
</evidence>
<name>A0A176XIN1_AGRTU</name>
<dbReference type="GO" id="GO:0009279">
    <property type="term" value="C:cell outer membrane"/>
    <property type="evidence" value="ECO:0007669"/>
    <property type="project" value="UniProtKB-SubCell"/>
</dbReference>
<dbReference type="InterPro" id="IPR039426">
    <property type="entry name" value="TonB-dep_rcpt-like"/>
</dbReference>
<evidence type="ECO:0000256" key="15">
    <source>
        <dbReference type="RuleBase" id="RU003357"/>
    </source>
</evidence>
<keyword evidence="5" id="KW-0410">Iron transport</keyword>
<keyword evidence="3 14" id="KW-0813">Transport</keyword>
<dbReference type="InterPro" id="IPR037066">
    <property type="entry name" value="Plug_dom_sf"/>
</dbReference>
<dbReference type="InterPro" id="IPR012910">
    <property type="entry name" value="Plug_dom"/>
</dbReference>
<dbReference type="Gene3D" id="2.40.170.20">
    <property type="entry name" value="TonB-dependent receptor, beta-barrel domain"/>
    <property type="match status" value="1"/>
</dbReference>
<dbReference type="GO" id="GO:0038023">
    <property type="term" value="F:signaling receptor activity"/>
    <property type="evidence" value="ECO:0007669"/>
    <property type="project" value="InterPro"/>
</dbReference>
<dbReference type="FunFam" id="2.170.130.10:FF:000001">
    <property type="entry name" value="Catecholate siderophore TonB-dependent receptor"/>
    <property type="match status" value="1"/>
</dbReference>
<evidence type="ECO:0000256" key="9">
    <source>
        <dbReference type="ARBA" id="ARBA00023065"/>
    </source>
</evidence>
<dbReference type="NCBIfam" id="TIGR01783">
    <property type="entry name" value="TonB-siderophor"/>
    <property type="match status" value="1"/>
</dbReference>
<evidence type="ECO:0000256" key="11">
    <source>
        <dbReference type="ARBA" id="ARBA00023136"/>
    </source>
</evidence>
<dbReference type="CDD" id="cd01347">
    <property type="entry name" value="ligand_gated_channel"/>
    <property type="match status" value="1"/>
</dbReference>
<keyword evidence="4 14" id="KW-1134">Transmembrane beta strand</keyword>